<feature type="transmembrane region" description="Helical" evidence="1">
    <location>
        <begin position="107"/>
        <end position="124"/>
    </location>
</feature>
<dbReference type="RefSeq" id="WP_098103292.1">
    <property type="nucleotide sequence ID" value="NZ_NUDL01000097.1"/>
</dbReference>
<protein>
    <recommendedName>
        <fullName evidence="4">Group-specific protein</fullName>
    </recommendedName>
</protein>
<feature type="transmembrane region" description="Helical" evidence="1">
    <location>
        <begin position="43"/>
        <end position="64"/>
    </location>
</feature>
<keyword evidence="1" id="KW-1133">Transmembrane helix</keyword>
<proteinExistence type="predicted"/>
<gene>
    <name evidence="2" type="ORF">CN611_25480</name>
</gene>
<organism evidence="2 3">
    <name type="scientific">Bacillus wiedmannii</name>
    <dbReference type="NCBI Taxonomy" id="1890302"/>
    <lineage>
        <taxon>Bacteria</taxon>
        <taxon>Bacillati</taxon>
        <taxon>Bacillota</taxon>
        <taxon>Bacilli</taxon>
        <taxon>Bacillales</taxon>
        <taxon>Bacillaceae</taxon>
        <taxon>Bacillus</taxon>
        <taxon>Bacillus cereus group</taxon>
    </lineage>
</organism>
<evidence type="ECO:0000313" key="3">
    <source>
        <dbReference type="Proteomes" id="UP000220621"/>
    </source>
</evidence>
<dbReference type="AlphaFoldDB" id="A0A2A8BH38"/>
<name>A0A2A8BH38_9BACI</name>
<evidence type="ECO:0000313" key="2">
    <source>
        <dbReference type="EMBL" id="PEM48903.1"/>
    </source>
</evidence>
<evidence type="ECO:0008006" key="4">
    <source>
        <dbReference type="Google" id="ProtNLM"/>
    </source>
</evidence>
<comment type="caution">
    <text evidence="2">The sequence shown here is derived from an EMBL/GenBank/DDBJ whole genome shotgun (WGS) entry which is preliminary data.</text>
</comment>
<dbReference type="Proteomes" id="UP000220621">
    <property type="component" value="Unassembled WGS sequence"/>
</dbReference>
<keyword evidence="1" id="KW-0812">Transmembrane</keyword>
<sequence length="128" mass="14651">MKKFIVSYLVCLIFFSIFTSNLEFINNSEGMKASFGSPWSMALLYIMYGSIPVLIGCLLGEFSYRKIKRSYKLSIGIPLFILLGVSYTYLIYIGLSGAYVSYSIMDFIKFSLPITLSSLVFYFIRRID</sequence>
<accession>A0A2A8BH38</accession>
<evidence type="ECO:0000256" key="1">
    <source>
        <dbReference type="SAM" id="Phobius"/>
    </source>
</evidence>
<keyword evidence="1" id="KW-0472">Membrane</keyword>
<dbReference type="EMBL" id="NUDL01000097">
    <property type="protein sequence ID" value="PEM48903.1"/>
    <property type="molecule type" value="Genomic_DNA"/>
</dbReference>
<reference evidence="2 3" key="1">
    <citation type="submission" date="2017-09" db="EMBL/GenBank/DDBJ databases">
        <title>Large-scale bioinformatics analysis of Bacillus genomes uncovers conserved roles of natural products in bacterial physiology.</title>
        <authorList>
            <consortium name="Agbiome Team Llc"/>
            <person name="Bleich R.M."/>
            <person name="Grubbs K.J."/>
            <person name="Santa Maria K.C."/>
            <person name="Allen S.E."/>
            <person name="Farag S."/>
            <person name="Shank E.A."/>
            <person name="Bowers A."/>
        </authorList>
    </citation>
    <scope>NUCLEOTIDE SEQUENCE [LARGE SCALE GENOMIC DNA]</scope>
    <source>
        <strain evidence="2 3">AFS010764</strain>
    </source>
</reference>
<feature type="transmembrane region" description="Helical" evidence="1">
    <location>
        <begin position="76"/>
        <end position="95"/>
    </location>
</feature>